<accession>A0ABW5S0Q0</accession>
<dbReference type="SUPFAM" id="SSF55620">
    <property type="entry name" value="Tetrahydrobiopterin biosynthesis enzymes-like"/>
    <property type="match status" value="1"/>
</dbReference>
<dbReference type="InterPro" id="IPR007115">
    <property type="entry name" value="6-PTP_synth/QueD"/>
</dbReference>
<evidence type="ECO:0000256" key="8">
    <source>
        <dbReference type="PIRNR" id="PIRNR006113"/>
    </source>
</evidence>
<dbReference type="NCBIfam" id="TIGR03367">
    <property type="entry name" value="queuosine_QueD"/>
    <property type="match status" value="1"/>
</dbReference>
<evidence type="ECO:0000256" key="6">
    <source>
        <dbReference type="ARBA" id="ARBA00023239"/>
    </source>
</evidence>
<reference evidence="10" key="1">
    <citation type="journal article" date="2019" name="Int. J. Syst. Evol. Microbiol.">
        <title>The Global Catalogue of Microorganisms (GCM) 10K type strain sequencing project: providing services to taxonomists for standard genome sequencing and annotation.</title>
        <authorList>
            <consortium name="The Broad Institute Genomics Platform"/>
            <consortium name="The Broad Institute Genome Sequencing Center for Infectious Disease"/>
            <person name="Wu L."/>
            <person name="Ma J."/>
        </authorList>
    </citation>
    <scope>NUCLEOTIDE SEQUENCE [LARGE SCALE GENOMIC DNA]</scope>
    <source>
        <strain evidence="10">TISTR 2466</strain>
    </source>
</reference>
<comment type="caution">
    <text evidence="9">The sequence shown here is derived from an EMBL/GenBank/DDBJ whole genome shotgun (WGS) entry which is preliminary data.</text>
</comment>
<dbReference type="EC" id="4.-.-.-" evidence="8"/>
<evidence type="ECO:0000256" key="4">
    <source>
        <dbReference type="ARBA" id="ARBA00022723"/>
    </source>
</evidence>
<dbReference type="Pfam" id="PF01242">
    <property type="entry name" value="PTPS"/>
    <property type="match status" value="1"/>
</dbReference>
<evidence type="ECO:0000256" key="1">
    <source>
        <dbReference type="ARBA" id="ARBA00005061"/>
    </source>
</evidence>
<comment type="similarity">
    <text evidence="2 8">Belongs to the PTPS family. QueD subfamily.</text>
</comment>
<evidence type="ECO:0000256" key="5">
    <source>
        <dbReference type="ARBA" id="ARBA00022833"/>
    </source>
</evidence>
<organism evidence="9 10">
    <name type="scientific">Sporolactobacillus shoreicorticis</name>
    <dbReference type="NCBI Taxonomy" id="1923877"/>
    <lineage>
        <taxon>Bacteria</taxon>
        <taxon>Bacillati</taxon>
        <taxon>Bacillota</taxon>
        <taxon>Bacilli</taxon>
        <taxon>Bacillales</taxon>
        <taxon>Sporolactobacillaceae</taxon>
        <taxon>Sporolactobacillus</taxon>
    </lineage>
</organism>
<keyword evidence="4 8" id="KW-0479">Metal-binding</keyword>
<dbReference type="EMBL" id="JBHUMQ010000014">
    <property type="protein sequence ID" value="MFD2693048.1"/>
    <property type="molecule type" value="Genomic_DNA"/>
</dbReference>
<evidence type="ECO:0000313" key="10">
    <source>
        <dbReference type="Proteomes" id="UP001597399"/>
    </source>
</evidence>
<keyword evidence="6 8" id="KW-0456">Lyase</keyword>
<comment type="catalytic activity">
    <reaction evidence="7 8">
        <text>7,8-dihydroneopterin 3'-triphosphate + H2O = 6-carboxy-5,6,7,8-tetrahydropterin + triphosphate + acetaldehyde + 2 H(+)</text>
        <dbReference type="Rhea" id="RHEA:27966"/>
        <dbReference type="ChEBI" id="CHEBI:15343"/>
        <dbReference type="ChEBI" id="CHEBI:15377"/>
        <dbReference type="ChEBI" id="CHEBI:15378"/>
        <dbReference type="ChEBI" id="CHEBI:18036"/>
        <dbReference type="ChEBI" id="CHEBI:58462"/>
        <dbReference type="ChEBI" id="CHEBI:61032"/>
        <dbReference type="EC" id="4.1.2.50"/>
    </reaction>
</comment>
<dbReference type="GO" id="GO:0070497">
    <property type="term" value="F:6-carboxytetrahydropterin synthase activity"/>
    <property type="evidence" value="ECO:0007669"/>
    <property type="project" value="UniProtKB-EC"/>
</dbReference>
<evidence type="ECO:0000256" key="7">
    <source>
        <dbReference type="ARBA" id="ARBA00048807"/>
    </source>
</evidence>
<comment type="cofactor">
    <cofactor evidence="8">
        <name>Zn(2+)</name>
        <dbReference type="ChEBI" id="CHEBI:29105"/>
    </cofactor>
    <text evidence="8">Binds 1 zinc ion per subunit.</text>
</comment>
<dbReference type="PANTHER" id="PTHR12589:SF7">
    <property type="entry name" value="6-PYRUVOYL TETRAHYDROBIOPTERIN SYNTHASE"/>
    <property type="match status" value="1"/>
</dbReference>
<dbReference type="PANTHER" id="PTHR12589">
    <property type="entry name" value="PYRUVOYL TETRAHYDROBIOPTERIN SYNTHASE"/>
    <property type="match status" value="1"/>
</dbReference>
<name>A0ABW5S0Q0_9BACL</name>
<gene>
    <name evidence="9" type="primary">queD</name>
    <name evidence="9" type="ORF">ACFSUE_05295</name>
</gene>
<dbReference type="PIRSF" id="PIRSF006113">
    <property type="entry name" value="PTP_synth"/>
    <property type="match status" value="1"/>
</dbReference>
<evidence type="ECO:0000256" key="2">
    <source>
        <dbReference type="ARBA" id="ARBA00008900"/>
    </source>
</evidence>
<sequence length="121" mass="14025">MKTIVGRHFEFEASHQLPEKNVYGKCSKLHGHRYELTIEVMGEINEEGWVCNFSDVKKIVQEKVISKFDHSSLNDFFKIPTAEVVASNIFNTLEESLKGQNYFLKSVKLYETSKCYVKITK</sequence>
<evidence type="ECO:0000256" key="3">
    <source>
        <dbReference type="ARBA" id="ARBA00018141"/>
    </source>
</evidence>
<evidence type="ECO:0000313" key="9">
    <source>
        <dbReference type="EMBL" id="MFD2693048.1"/>
    </source>
</evidence>
<dbReference type="Proteomes" id="UP001597399">
    <property type="component" value="Unassembled WGS sequence"/>
</dbReference>
<protein>
    <recommendedName>
        <fullName evidence="3 8">6-carboxy-5,6,7,8-tetrahydropterin synthase</fullName>
        <ecNumber evidence="8">4.-.-.-</ecNumber>
    </recommendedName>
</protein>
<keyword evidence="8" id="KW-0671">Queuosine biosynthesis</keyword>
<proteinExistence type="inferred from homology"/>
<dbReference type="RefSeq" id="WP_253064032.1">
    <property type="nucleotide sequence ID" value="NZ_JAMXWM010000026.1"/>
</dbReference>
<keyword evidence="10" id="KW-1185">Reference proteome</keyword>
<keyword evidence="5 8" id="KW-0862">Zinc</keyword>
<dbReference type="InterPro" id="IPR038418">
    <property type="entry name" value="6-PTP_synth/QueD_sf"/>
</dbReference>
<comment type="pathway">
    <text evidence="1 8">Purine metabolism; 7-cyano-7-deazaguanine biosynthesis.</text>
</comment>
<dbReference type="Gene3D" id="3.30.479.10">
    <property type="entry name" value="6-pyruvoyl tetrahydropterin synthase/QueD"/>
    <property type="match status" value="1"/>
</dbReference>